<accession>A0A1I5UT79</accession>
<dbReference type="Pfam" id="PF10694">
    <property type="entry name" value="DUF2500"/>
    <property type="match status" value="1"/>
</dbReference>
<dbReference type="EMBL" id="FOWR01000033">
    <property type="protein sequence ID" value="SFP97936.1"/>
    <property type="molecule type" value="Genomic_DNA"/>
</dbReference>
<feature type="transmembrane region" description="Helical" evidence="1">
    <location>
        <begin position="12"/>
        <end position="34"/>
    </location>
</feature>
<evidence type="ECO:0000313" key="2">
    <source>
        <dbReference type="EMBL" id="SFP97936.1"/>
    </source>
</evidence>
<dbReference type="InterPro" id="IPR019635">
    <property type="entry name" value="DUF2500"/>
</dbReference>
<gene>
    <name evidence="2" type="ORF">SAMN03084138_03713</name>
</gene>
<dbReference type="Gene3D" id="2.40.50.660">
    <property type="match status" value="1"/>
</dbReference>
<keyword evidence="1" id="KW-1133">Transmembrane helix</keyword>
<protein>
    <submittedName>
        <fullName evidence="2">Uncharacterized protein</fullName>
    </submittedName>
</protein>
<keyword evidence="1" id="KW-0472">Membrane</keyword>
<proteinExistence type="predicted"/>
<dbReference type="STRING" id="1121869.SAMN03084138_03713"/>
<sequence length="124" mass="14192">MLDFFRPEQENTVPISMILLLVALAVISTVYFFLSFQKHSLGKGAEERAIDIRILDKQSVALPSPEQHEDPEEYWIYVQPLAGGPKREFQVGVHYYHALQPGDCGTLTYKGLQFLHFAKLQRVD</sequence>
<name>A0A1I5UT79_9GAMM</name>
<organism evidence="2 3">
    <name type="scientific">Enterovibrio norvegicus DSM 15893</name>
    <dbReference type="NCBI Taxonomy" id="1121869"/>
    <lineage>
        <taxon>Bacteria</taxon>
        <taxon>Pseudomonadati</taxon>
        <taxon>Pseudomonadota</taxon>
        <taxon>Gammaproteobacteria</taxon>
        <taxon>Vibrionales</taxon>
        <taxon>Vibrionaceae</taxon>
        <taxon>Enterovibrio</taxon>
    </lineage>
</organism>
<reference evidence="2 3" key="1">
    <citation type="submission" date="2016-10" db="EMBL/GenBank/DDBJ databases">
        <authorList>
            <person name="de Groot N.N."/>
        </authorList>
    </citation>
    <scope>NUCLEOTIDE SEQUENCE [LARGE SCALE GENOMIC DNA]</scope>
    <source>
        <strain evidence="2 3">DSM 15893</strain>
    </source>
</reference>
<evidence type="ECO:0000313" key="3">
    <source>
        <dbReference type="Proteomes" id="UP000182692"/>
    </source>
</evidence>
<dbReference type="Proteomes" id="UP000182692">
    <property type="component" value="Unassembled WGS sequence"/>
</dbReference>
<evidence type="ECO:0000256" key="1">
    <source>
        <dbReference type="SAM" id="Phobius"/>
    </source>
</evidence>
<keyword evidence="1" id="KW-0812">Transmembrane</keyword>
<dbReference type="AlphaFoldDB" id="A0A1I5UT79"/>